<evidence type="ECO:0000313" key="2">
    <source>
        <dbReference type="EMBL" id="KFZ37664.1"/>
    </source>
</evidence>
<dbReference type="NCBIfam" id="NF033689">
    <property type="entry name" value="N2Fix_CO_CowN"/>
    <property type="match status" value="1"/>
</dbReference>
<comment type="caution">
    <text evidence="2">The sequence shown here is derived from an EMBL/GenBank/DDBJ whole genome shotgun (WGS) entry which is preliminary data.</text>
</comment>
<dbReference type="InterPro" id="IPR024899">
    <property type="entry name" value="CowN"/>
</dbReference>
<evidence type="ECO:0000256" key="1">
    <source>
        <dbReference type="ARBA" id="ARBA00023231"/>
    </source>
</evidence>
<keyword evidence="3" id="KW-1185">Reference proteome</keyword>
<dbReference type="EMBL" id="JPEO01000005">
    <property type="protein sequence ID" value="KFZ37664.1"/>
    <property type="molecule type" value="Genomic_DNA"/>
</dbReference>
<evidence type="ECO:0000313" key="3">
    <source>
        <dbReference type="Proteomes" id="UP000029264"/>
    </source>
</evidence>
<reference evidence="2 3" key="1">
    <citation type="submission" date="2014-06" db="EMBL/GenBank/DDBJ databases">
        <title>Shewanella sp. YQH10.</title>
        <authorList>
            <person name="Liu Y."/>
            <person name="Zeng R."/>
        </authorList>
    </citation>
    <scope>NUCLEOTIDE SEQUENCE [LARGE SCALE GENOMIC DNA]</scope>
    <source>
        <strain evidence="2 3">YQH10</strain>
    </source>
</reference>
<dbReference type="Proteomes" id="UP000029264">
    <property type="component" value="Unassembled WGS sequence"/>
</dbReference>
<protein>
    <recommendedName>
        <fullName evidence="4">CO weal-nitrogenase</fullName>
    </recommendedName>
</protein>
<dbReference type="Pfam" id="PF20543">
    <property type="entry name" value="CowN"/>
    <property type="match status" value="1"/>
</dbReference>
<dbReference type="AlphaFoldDB" id="A0A094JI03"/>
<dbReference type="RefSeq" id="WP_037442228.1">
    <property type="nucleotide sequence ID" value="NZ_JPEO01000005.1"/>
</dbReference>
<accession>A0A094JI03</accession>
<evidence type="ECO:0008006" key="4">
    <source>
        <dbReference type="Google" id="ProtNLM"/>
    </source>
</evidence>
<dbReference type="GO" id="GO:0009399">
    <property type="term" value="P:nitrogen fixation"/>
    <property type="evidence" value="ECO:0007669"/>
    <property type="project" value="InterPro"/>
</dbReference>
<name>A0A094JI03_9GAMM</name>
<proteinExistence type="predicted"/>
<gene>
    <name evidence="2" type="ORF">HR45_09585</name>
</gene>
<keyword evidence="1" id="KW-0535">Nitrogen fixation</keyword>
<organism evidence="2 3">
    <name type="scientific">Shewanella mangrovi</name>
    <dbReference type="NCBI Taxonomy" id="1515746"/>
    <lineage>
        <taxon>Bacteria</taxon>
        <taxon>Pseudomonadati</taxon>
        <taxon>Pseudomonadota</taxon>
        <taxon>Gammaproteobacteria</taxon>
        <taxon>Alteromonadales</taxon>
        <taxon>Shewanellaceae</taxon>
        <taxon>Shewanella</taxon>
    </lineage>
</organism>
<sequence length="97" mass="11330">MSNTTERYYSENAEGDRMALGDAMLDRVLSHIQNGNQDNALWRHFEKKAQDMRAGLGPVKDPLFLLHSNVYYLRDLLEEADDDEAIEMLDDMERDFF</sequence>